<dbReference type="EMBL" id="BMES01000001">
    <property type="protein sequence ID" value="GGH12491.1"/>
    <property type="molecule type" value="Genomic_DNA"/>
</dbReference>
<keyword evidence="2" id="KW-1185">Reference proteome</keyword>
<dbReference type="Proteomes" id="UP000603912">
    <property type="component" value="Unassembled WGS sequence"/>
</dbReference>
<proteinExistence type="predicted"/>
<sequence length="69" mass="7572">MRGHVAEYLDDYGELVTVTTTMVHAGETIVLAATSVSEEATAVVFLEPDTARRVAYELLRLADCMKPRS</sequence>
<dbReference type="AlphaFoldDB" id="A0A917I596"/>
<reference evidence="1" key="1">
    <citation type="journal article" date="2014" name="Int. J. Syst. Evol. Microbiol.">
        <title>Complete genome sequence of Corynebacterium casei LMG S-19264T (=DSM 44701T), isolated from a smear-ripened cheese.</title>
        <authorList>
            <consortium name="US DOE Joint Genome Institute (JGI-PGF)"/>
            <person name="Walter F."/>
            <person name="Albersmeier A."/>
            <person name="Kalinowski J."/>
            <person name="Ruckert C."/>
        </authorList>
    </citation>
    <scope>NUCLEOTIDE SEQUENCE</scope>
    <source>
        <strain evidence="1">CGMCC 1.12214</strain>
    </source>
</reference>
<organism evidence="1 2">
    <name type="scientific">Alsobacter metallidurans</name>
    <dbReference type="NCBI Taxonomy" id="340221"/>
    <lineage>
        <taxon>Bacteria</taxon>
        <taxon>Pseudomonadati</taxon>
        <taxon>Pseudomonadota</taxon>
        <taxon>Alphaproteobacteria</taxon>
        <taxon>Hyphomicrobiales</taxon>
        <taxon>Alsobacteraceae</taxon>
        <taxon>Alsobacter</taxon>
    </lineage>
</organism>
<name>A0A917I596_9HYPH</name>
<accession>A0A917I596</accession>
<gene>
    <name evidence="1" type="ORF">GCM10007036_10350</name>
</gene>
<reference evidence="1" key="2">
    <citation type="submission" date="2020-09" db="EMBL/GenBank/DDBJ databases">
        <authorList>
            <person name="Sun Q."/>
            <person name="Zhou Y."/>
        </authorList>
    </citation>
    <scope>NUCLEOTIDE SEQUENCE</scope>
    <source>
        <strain evidence="1">CGMCC 1.12214</strain>
    </source>
</reference>
<evidence type="ECO:0000313" key="1">
    <source>
        <dbReference type="EMBL" id="GGH12491.1"/>
    </source>
</evidence>
<comment type="caution">
    <text evidence="1">The sequence shown here is derived from an EMBL/GenBank/DDBJ whole genome shotgun (WGS) entry which is preliminary data.</text>
</comment>
<protein>
    <submittedName>
        <fullName evidence="1">Uncharacterized protein</fullName>
    </submittedName>
</protein>
<evidence type="ECO:0000313" key="2">
    <source>
        <dbReference type="Proteomes" id="UP000603912"/>
    </source>
</evidence>